<dbReference type="AlphaFoldDB" id="A0A3P2A5Z9"/>
<dbReference type="EMBL" id="RQYC01000006">
    <property type="protein sequence ID" value="RRD90405.1"/>
    <property type="molecule type" value="Genomic_DNA"/>
</dbReference>
<dbReference type="GO" id="GO:0015074">
    <property type="term" value="P:DNA integration"/>
    <property type="evidence" value="ECO:0007669"/>
    <property type="project" value="UniProtKB-KW"/>
</dbReference>
<gene>
    <name evidence="8" type="ORF">EII21_05670</name>
</gene>
<dbReference type="GO" id="GO:0003677">
    <property type="term" value="F:DNA binding"/>
    <property type="evidence" value="ECO:0007669"/>
    <property type="project" value="UniProtKB-UniRule"/>
</dbReference>
<dbReference type="RefSeq" id="WP_124794614.1">
    <property type="nucleotide sequence ID" value="NZ_RQYC01000006.1"/>
</dbReference>
<evidence type="ECO:0000313" key="8">
    <source>
        <dbReference type="EMBL" id="RRD90405.1"/>
    </source>
</evidence>
<evidence type="ECO:0000256" key="2">
    <source>
        <dbReference type="ARBA" id="ARBA00022908"/>
    </source>
</evidence>
<dbReference type="InterPro" id="IPR011010">
    <property type="entry name" value="DNA_brk_join_enz"/>
</dbReference>
<dbReference type="PANTHER" id="PTHR30349:SF41">
    <property type="entry name" value="INTEGRASE_RECOMBINASE PROTEIN MJ0367-RELATED"/>
    <property type="match status" value="1"/>
</dbReference>
<feature type="domain" description="Tyr recombinase" evidence="6">
    <location>
        <begin position="186"/>
        <end position="380"/>
    </location>
</feature>
<keyword evidence="4" id="KW-0233">DNA recombination</keyword>
<dbReference type="PROSITE" id="PS51900">
    <property type="entry name" value="CB"/>
    <property type="match status" value="1"/>
</dbReference>
<reference evidence="8 9" key="1">
    <citation type="submission" date="2018-11" db="EMBL/GenBank/DDBJ databases">
        <title>Genomes From Bacteria Associated with the Canine Oral Cavity: a Test Case for Automated Genome-Based Taxonomic Assignment.</title>
        <authorList>
            <person name="Coil D.A."/>
            <person name="Jospin G."/>
            <person name="Darling A.E."/>
            <person name="Wallis C."/>
            <person name="Davis I.J."/>
            <person name="Harris S."/>
            <person name="Eisen J.A."/>
            <person name="Holcombe L.J."/>
            <person name="O'Flynn C."/>
        </authorList>
    </citation>
    <scope>NUCLEOTIDE SEQUENCE [LARGE SCALE GENOMIC DNA]</scope>
    <source>
        <strain evidence="8 9">COT-280</strain>
    </source>
</reference>
<keyword evidence="3 5" id="KW-0238">DNA-binding</keyword>
<dbReference type="GO" id="GO:0006310">
    <property type="term" value="P:DNA recombination"/>
    <property type="evidence" value="ECO:0007669"/>
    <property type="project" value="UniProtKB-KW"/>
</dbReference>
<dbReference type="InterPro" id="IPR050090">
    <property type="entry name" value="Tyrosine_recombinase_XerCD"/>
</dbReference>
<dbReference type="PANTHER" id="PTHR30349">
    <property type="entry name" value="PHAGE INTEGRASE-RELATED"/>
    <property type="match status" value="1"/>
</dbReference>
<evidence type="ECO:0000256" key="4">
    <source>
        <dbReference type="ARBA" id="ARBA00023172"/>
    </source>
</evidence>
<comment type="caution">
    <text evidence="8">The sequence shown here is derived from an EMBL/GenBank/DDBJ whole genome shotgun (WGS) entry which is preliminary data.</text>
</comment>
<keyword evidence="9" id="KW-1185">Reference proteome</keyword>
<evidence type="ECO:0000256" key="1">
    <source>
        <dbReference type="ARBA" id="ARBA00008857"/>
    </source>
</evidence>
<dbReference type="PROSITE" id="PS51898">
    <property type="entry name" value="TYR_RECOMBINASE"/>
    <property type="match status" value="1"/>
</dbReference>
<dbReference type="Gene3D" id="1.10.443.10">
    <property type="entry name" value="Intergrase catalytic core"/>
    <property type="match status" value="1"/>
</dbReference>
<evidence type="ECO:0000313" key="9">
    <source>
        <dbReference type="Proteomes" id="UP000269923"/>
    </source>
</evidence>
<dbReference type="Proteomes" id="UP000269923">
    <property type="component" value="Unassembled WGS sequence"/>
</dbReference>
<feature type="domain" description="Core-binding (CB)" evidence="7">
    <location>
        <begin position="71"/>
        <end position="156"/>
    </location>
</feature>
<dbReference type="SUPFAM" id="SSF56349">
    <property type="entry name" value="DNA breaking-rejoining enzymes"/>
    <property type="match status" value="1"/>
</dbReference>
<accession>A0A3P2A5Z9</accession>
<proteinExistence type="inferred from homology"/>
<evidence type="ECO:0000256" key="3">
    <source>
        <dbReference type="ARBA" id="ARBA00023125"/>
    </source>
</evidence>
<name>A0A3P2A5Z9_9NEIS</name>
<evidence type="ECO:0000259" key="6">
    <source>
        <dbReference type="PROSITE" id="PS51898"/>
    </source>
</evidence>
<dbReference type="InterPro" id="IPR044068">
    <property type="entry name" value="CB"/>
</dbReference>
<comment type="similarity">
    <text evidence="1">Belongs to the 'phage' integrase family.</text>
</comment>
<protein>
    <submittedName>
        <fullName evidence="8">Site-specific integrase</fullName>
    </submittedName>
</protein>
<sequence>MGSIVKRSNPSGDTVYRALIRITRTGYPNYSESKTFSKRALAAAWLKKREAELEANPELLFEKGRQRKIMPTLKEASERYLQETQGTYAVNKASVIRLLGERSLGNVRLDRLKRSDFAAYALERQRGVPSLGMLPVKPSTINGDLQYLRSLLKYAHFVWGYEQVMWTELDLAMEGLRRSRVIDKGEKRERLPTSDELQALTTYFYRQWCDYPGSSRLPMHLIMWFAIYSCRREGELGRLAWTDYSEKSCEWLVHDVKHPRGSKGNHKFFTVRPELLPVMAAFKSPEIIAQMKRWGGNPDLLLGGAQARSISAAWRGGYKILGIKDLRFHDLRHEGATRLAEDGLTIPQMQQVTLHSDWVMLQRYVNIGTRRNNQQQKRLDFAEAMHIASGGTF</sequence>
<dbReference type="OrthoDB" id="662444at2"/>
<dbReference type="Pfam" id="PF00589">
    <property type="entry name" value="Phage_integrase"/>
    <property type="match status" value="1"/>
</dbReference>
<evidence type="ECO:0000256" key="5">
    <source>
        <dbReference type="PROSITE-ProRule" id="PRU01248"/>
    </source>
</evidence>
<organism evidence="8 9">
    <name type="scientific">Conchiformibius steedae</name>
    <dbReference type="NCBI Taxonomy" id="153493"/>
    <lineage>
        <taxon>Bacteria</taxon>
        <taxon>Pseudomonadati</taxon>
        <taxon>Pseudomonadota</taxon>
        <taxon>Betaproteobacteria</taxon>
        <taxon>Neisseriales</taxon>
        <taxon>Neisseriaceae</taxon>
        <taxon>Conchiformibius</taxon>
    </lineage>
</organism>
<keyword evidence="2" id="KW-0229">DNA integration</keyword>
<dbReference type="InterPro" id="IPR002104">
    <property type="entry name" value="Integrase_catalytic"/>
</dbReference>
<dbReference type="InterPro" id="IPR013762">
    <property type="entry name" value="Integrase-like_cat_sf"/>
</dbReference>
<evidence type="ECO:0000259" key="7">
    <source>
        <dbReference type="PROSITE" id="PS51900"/>
    </source>
</evidence>